<feature type="transmembrane region" description="Helical" evidence="18">
    <location>
        <begin position="404"/>
        <end position="424"/>
    </location>
</feature>
<keyword evidence="15 18" id="KW-0472">Membrane</keyword>
<protein>
    <recommendedName>
        <fullName evidence="4">NADH-ubiquinone oxidoreductase chain 5</fullName>
        <ecNumber evidence="3">7.1.1.2</ecNumber>
    </recommendedName>
    <alternativeName>
        <fullName evidence="16">NADH dehydrogenase subunit 5</fullName>
    </alternativeName>
</protein>
<evidence type="ECO:0000256" key="7">
    <source>
        <dbReference type="ARBA" id="ARBA00022692"/>
    </source>
</evidence>
<keyword evidence="22" id="KW-1185">Reference proteome</keyword>
<dbReference type="Proteomes" id="UP000186922">
    <property type="component" value="Mitochondrion MT"/>
</dbReference>
<evidence type="ECO:0000256" key="18">
    <source>
        <dbReference type="SAM" id="Phobius"/>
    </source>
</evidence>
<feature type="transmembrane region" description="Helical" evidence="18">
    <location>
        <begin position="325"/>
        <end position="347"/>
    </location>
</feature>
<evidence type="ECO:0000256" key="4">
    <source>
        <dbReference type="ARBA" id="ARBA00021096"/>
    </source>
</evidence>
<feature type="transmembrane region" description="Helical" evidence="18">
    <location>
        <begin position="48"/>
        <end position="71"/>
    </location>
</feature>
<comment type="subcellular location">
    <subcellularLocation>
        <location evidence="2">Mitochondrion inner membrane</location>
        <topology evidence="2">Multi-pass membrane protein</topology>
    </subcellularLocation>
</comment>
<feature type="transmembrane region" description="Helical" evidence="18">
    <location>
        <begin position="513"/>
        <end position="546"/>
    </location>
</feature>
<evidence type="ECO:0000256" key="2">
    <source>
        <dbReference type="ARBA" id="ARBA00004448"/>
    </source>
</evidence>
<dbReference type="EMBL" id="AP017609">
    <property type="protein sequence ID" value="BAV58167.1"/>
    <property type="molecule type" value="Genomic_DNA"/>
</dbReference>
<dbReference type="InterPro" id="IPR003945">
    <property type="entry name" value="NU5C-like"/>
</dbReference>
<feature type="transmembrane region" description="Helical" evidence="18">
    <location>
        <begin position="258"/>
        <end position="280"/>
    </location>
</feature>
<evidence type="ECO:0000256" key="13">
    <source>
        <dbReference type="ARBA" id="ARBA00023075"/>
    </source>
</evidence>
<dbReference type="GO" id="GO:0015990">
    <property type="term" value="P:electron transport coupled proton transport"/>
    <property type="evidence" value="ECO:0007669"/>
    <property type="project" value="TreeGrafter"/>
</dbReference>
<dbReference type="GO" id="GO:0005743">
    <property type="term" value="C:mitochondrial inner membrane"/>
    <property type="evidence" value="ECO:0007669"/>
    <property type="project" value="UniProtKB-SubCell"/>
</dbReference>
<dbReference type="GO" id="GO:0008137">
    <property type="term" value="F:NADH dehydrogenase (ubiquinone) activity"/>
    <property type="evidence" value="ECO:0007669"/>
    <property type="project" value="UniProtKB-EC"/>
</dbReference>
<feature type="transmembrane region" description="Helical" evidence="18">
    <location>
        <begin position="7"/>
        <end position="28"/>
    </location>
</feature>
<evidence type="ECO:0000256" key="12">
    <source>
        <dbReference type="ARBA" id="ARBA00023027"/>
    </source>
</evidence>
<feature type="transmembrane region" description="Helical" evidence="18">
    <location>
        <begin position="83"/>
        <end position="108"/>
    </location>
</feature>
<evidence type="ECO:0000256" key="11">
    <source>
        <dbReference type="ARBA" id="ARBA00022989"/>
    </source>
</evidence>
<feature type="transmembrane region" description="Helical" evidence="18">
    <location>
        <begin position="230"/>
        <end position="251"/>
    </location>
</feature>
<feature type="domain" description="NADH:quinone oxidoreductase/Mrp antiporter transmembrane" evidence="19">
    <location>
        <begin position="98"/>
        <end position="373"/>
    </location>
</feature>
<dbReference type="AlphaFoldDB" id="A0A1C9ZW45"/>
<dbReference type="InterPro" id="IPR010934">
    <property type="entry name" value="NADH_DH_su5_C"/>
</dbReference>
<evidence type="ECO:0000313" key="22">
    <source>
        <dbReference type="Proteomes" id="UP000186922"/>
    </source>
</evidence>
<organism evidence="21 22">
    <name type="scientific">Ramazzottius varieornatus</name>
    <name type="common">Water bear</name>
    <name type="synonym">Tardigrade</name>
    <dbReference type="NCBI Taxonomy" id="947166"/>
    <lineage>
        <taxon>Eukaryota</taxon>
        <taxon>Metazoa</taxon>
        <taxon>Ecdysozoa</taxon>
        <taxon>Tardigrada</taxon>
        <taxon>Eutardigrada</taxon>
        <taxon>Parachela</taxon>
        <taxon>Hypsibioidea</taxon>
        <taxon>Ramazzottiidae</taxon>
        <taxon>Ramazzottius</taxon>
    </lineage>
</organism>
<evidence type="ECO:0000256" key="15">
    <source>
        <dbReference type="ARBA" id="ARBA00023136"/>
    </source>
</evidence>
<accession>A0A1C9ZW45</accession>
<evidence type="ECO:0000256" key="14">
    <source>
        <dbReference type="ARBA" id="ARBA00023128"/>
    </source>
</evidence>
<keyword evidence="10" id="KW-0249">Electron transport</keyword>
<gene>
    <name evidence="21" type="primary">nad5</name>
    <name evidence="21" type="ORF">RvY_mtNad5</name>
</gene>
<keyword evidence="14 21" id="KW-0496">Mitochondrion</keyword>
<comment type="function">
    <text evidence="1">Core subunit of the mitochondrial membrane respiratory chain NADH dehydrogenase (Complex I) that is believed to belong to the minimal assembly required for catalysis. Complex I functions in the transfer of electrons from NADH to the respiratory chain. The immediate electron acceptor for the enzyme is believed to be ubiquinone.</text>
</comment>
<keyword evidence="7 18" id="KW-0812">Transmembrane</keyword>
<evidence type="ECO:0000256" key="6">
    <source>
        <dbReference type="ARBA" id="ARBA00022660"/>
    </source>
</evidence>
<feature type="transmembrane region" description="Helical" evidence="18">
    <location>
        <begin position="359"/>
        <end position="383"/>
    </location>
</feature>
<evidence type="ECO:0000256" key="5">
    <source>
        <dbReference type="ARBA" id="ARBA00022448"/>
    </source>
</evidence>
<evidence type="ECO:0000256" key="9">
    <source>
        <dbReference type="ARBA" id="ARBA00022967"/>
    </source>
</evidence>
<evidence type="ECO:0000259" key="19">
    <source>
        <dbReference type="Pfam" id="PF00361"/>
    </source>
</evidence>
<dbReference type="STRING" id="947166.A0A1C9ZW45"/>
<dbReference type="GeneID" id="29295283"/>
<evidence type="ECO:0000256" key="3">
    <source>
        <dbReference type="ARBA" id="ARBA00012944"/>
    </source>
</evidence>
<dbReference type="RefSeq" id="YP_009308008.1">
    <property type="nucleotide sequence ID" value="NC_031407.1"/>
</dbReference>
<dbReference type="EC" id="7.1.1.2" evidence="3"/>
<feature type="transmembrane region" description="Helical" evidence="18">
    <location>
        <begin position="114"/>
        <end position="136"/>
    </location>
</feature>
<dbReference type="PANTHER" id="PTHR42829">
    <property type="entry name" value="NADH-UBIQUINONE OXIDOREDUCTASE CHAIN 5"/>
    <property type="match status" value="1"/>
</dbReference>
<feature type="transmembrane region" description="Helical" evidence="18">
    <location>
        <begin position="206"/>
        <end position="224"/>
    </location>
</feature>
<dbReference type="GO" id="GO:0003954">
    <property type="term" value="F:NADH dehydrogenase activity"/>
    <property type="evidence" value="ECO:0007669"/>
    <property type="project" value="TreeGrafter"/>
</dbReference>
<evidence type="ECO:0000313" key="21">
    <source>
        <dbReference type="EMBL" id="BAV58167.1"/>
    </source>
</evidence>
<keyword evidence="12" id="KW-0520">NAD</keyword>
<keyword evidence="5" id="KW-0813">Transport</keyword>
<dbReference type="InterPro" id="IPR001750">
    <property type="entry name" value="ND/Mrp_TM"/>
</dbReference>
<dbReference type="Pfam" id="PF06455">
    <property type="entry name" value="NADH5_C"/>
    <property type="match status" value="1"/>
</dbReference>
<dbReference type="OrthoDB" id="10069788at2759"/>
<keyword evidence="8" id="KW-0999">Mitochondrion inner membrane</keyword>
<evidence type="ECO:0000256" key="8">
    <source>
        <dbReference type="ARBA" id="ARBA00022792"/>
    </source>
</evidence>
<dbReference type="PRINTS" id="PR01434">
    <property type="entry name" value="NADHDHGNASE5"/>
</dbReference>
<name>A0A1C9ZW45_RAMVA</name>
<evidence type="ECO:0000259" key="20">
    <source>
        <dbReference type="Pfam" id="PF06455"/>
    </source>
</evidence>
<keyword evidence="6" id="KW-0679">Respiratory chain</keyword>
<evidence type="ECO:0000256" key="10">
    <source>
        <dbReference type="ARBA" id="ARBA00022982"/>
    </source>
</evidence>
<feature type="transmembrane region" description="Helical" evidence="18">
    <location>
        <begin position="430"/>
        <end position="452"/>
    </location>
</feature>
<feature type="transmembrane region" description="Helical" evidence="18">
    <location>
        <begin position="143"/>
        <end position="161"/>
    </location>
</feature>
<evidence type="ECO:0000256" key="1">
    <source>
        <dbReference type="ARBA" id="ARBA00003257"/>
    </source>
</evidence>
<dbReference type="Pfam" id="PF00361">
    <property type="entry name" value="Proton_antipo_M"/>
    <property type="match status" value="1"/>
</dbReference>
<keyword evidence="11 18" id="KW-1133">Transmembrane helix</keyword>
<geneLocation type="mitochondrion" evidence="21"/>
<proteinExistence type="predicted"/>
<dbReference type="CTD" id="67122142"/>
<feature type="domain" description="NADH dehydrogenase subunit 5 C-terminal" evidence="20">
    <location>
        <begin position="376"/>
        <end position="546"/>
    </location>
</feature>
<reference evidence="21 22" key="1">
    <citation type="journal article" date="2016" name="Nat. Commun.">
        <title>Extremotolerant tardigrade genome and improved radiotolerance of human cultured cells by tardigrade-unique protein.</title>
        <authorList>
            <person name="Hashimoto T."/>
            <person name="Horikawa D.D."/>
            <person name="Saito Y."/>
            <person name="Kuwahara H."/>
            <person name="Kozuka-Hata H."/>
            <person name="Shin-I T."/>
            <person name="Minakuchi Y."/>
            <person name="Ohishi K."/>
            <person name="Motoyama A."/>
            <person name="Aizu T."/>
            <person name="Enomoto A."/>
            <person name="Kondo K."/>
            <person name="Tanaka S."/>
            <person name="Hara Y."/>
            <person name="Koshikawa S."/>
            <person name="Sagara H."/>
            <person name="Miura T."/>
            <person name="Yokobori S."/>
            <person name="Miyagawa K."/>
            <person name="Suzuki Y."/>
            <person name="Kubo T."/>
            <person name="Oyama M."/>
            <person name="Kohara Y."/>
            <person name="Fujiyama A."/>
            <person name="Arakawa K."/>
            <person name="Katayama T."/>
            <person name="Toyoda A."/>
            <person name="Kunieda T."/>
        </authorList>
    </citation>
    <scope>NUCLEOTIDE SEQUENCE [LARGE SCALE GENOMIC DNA]</scope>
    <source>
        <strain evidence="21 22">YOKOZUNA-1</strain>
    </source>
</reference>
<dbReference type="GO" id="GO:0042773">
    <property type="term" value="P:ATP synthesis coupled electron transport"/>
    <property type="evidence" value="ECO:0007669"/>
    <property type="project" value="InterPro"/>
</dbReference>
<evidence type="ECO:0000256" key="16">
    <source>
        <dbReference type="ARBA" id="ARBA00031027"/>
    </source>
</evidence>
<keyword evidence="9" id="KW-1278">Translocase</keyword>
<comment type="catalytic activity">
    <reaction evidence="17">
        <text>a ubiquinone + NADH + 5 H(+)(in) = a ubiquinol + NAD(+) + 4 H(+)(out)</text>
        <dbReference type="Rhea" id="RHEA:29091"/>
        <dbReference type="Rhea" id="RHEA-COMP:9565"/>
        <dbReference type="Rhea" id="RHEA-COMP:9566"/>
        <dbReference type="ChEBI" id="CHEBI:15378"/>
        <dbReference type="ChEBI" id="CHEBI:16389"/>
        <dbReference type="ChEBI" id="CHEBI:17976"/>
        <dbReference type="ChEBI" id="CHEBI:57540"/>
        <dbReference type="ChEBI" id="CHEBI:57945"/>
        <dbReference type="EC" id="7.1.1.2"/>
    </reaction>
</comment>
<dbReference type="PANTHER" id="PTHR42829:SF2">
    <property type="entry name" value="NADH-UBIQUINONE OXIDOREDUCTASE CHAIN 5"/>
    <property type="match status" value="1"/>
</dbReference>
<feature type="transmembrane region" description="Helical" evidence="18">
    <location>
        <begin position="167"/>
        <end position="185"/>
    </location>
</feature>
<evidence type="ECO:0000256" key="17">
    <source>
        <dbReference type="ARBA" id="ARBA00049551"/>
    </source>
</evidence>
<sequence>MTLWLSGFFFVFFLIMTFFLFSMGVTVIEFQLFTSFFTSLSVSFVIDFYSILFASVVSFISAMIFFFSQFYMDGDTQQKGFSLLLSGFVISMFFLIFSPNLFFLLLGWDGLGLVSYLLVVYYMSVSSSVAGMLTFLMNRVGDIFFLFSLSLFSLFSLFSYFDNKALVFVQMGAFFLLITFITKSAQIPFSSWLPAAMAAPTPVSSLVHSSTLVTAGVFLLIRFSPLMLKFFYFLIVISVFTMLMAGTMANLEWDMKKIIAYSTLSQLSFMMLSYSTGLIIFCFFHLLTHALFKASLFMSGGLVIHSEDSSQDFRNMSPFSSGKKLFASSFVVCILSLCGFPFLSGFFSKDLILDTLLSSFVLIILFLIGVFMTILYSLRFSYYMLISLSSFRSSLSGVYENVKYLILPIWSLIIFSIVMGSFWSEFFFNFFFFFTYLLSIWKLFYLMLVAFLSLAYMFILKKIFFLKLYFFSFMWVLNQNMTARGVKLFTIMADKIFCFLDQSWWEFYGPQNIFFSFTSASVLVMSFVEWSLVYFFALFIFLLFFFI</sequence>
<keyword evidence="13" id="KW-0830">Ubiquinone</keyword>